<dbReference type="RefSeq" id="WP_315735002.1">
    <property type="nucleotide sequence ID" value="NZ_JAVYII010000008.1"/>
</dbReference>
<sequence length="100" mass="10080">MSPRRRRAHAAGAIAATLATTSAALSLHRALGGSWLLSTVGGDLERLTRTGGPVAVAGGAAAAAKLVATALPLALLGRPRRIVRLVSALGRGCWWSTAAC</sequence>
<evidence type="ECO:0000313" key="4">
    <source>
        <dbReference type="Proteomes" id="UP001268542"/>
    </source>
</evidence>
<gene>
    <name evidence="3" type="ORF">RDV89_17250</name>
</gene>
<feature type="transmembrane region" description="Helical" evidence="1">
    <location>
        <begin position="54"/>
        <end position="76"/>
    </location>
</feature>
<feature type="chain" id="PRO_5045332055" evidence="2">
    <location>
        <begin position="24"/>
        <end position="100"/>
    </location>
</feature>
<evidence type="ECO:0000313" key="3">
    <source>
        <dbReference type="EMBL" id="MDT9594838.1"/>
    </source>
</evidence>
<comment type="caution">
    <text evidence="3">The sequence shown here is derived from an EMBL/GenBank/DDBJ whole genome shotgun (WGS) entry which is preliminary data.</text>
</comment>
<organism evidence="3 4">
    <name type="scientific">Nocardioides imazamoxiresistens</name>
    <dbReference type="NCBI Taxonomy" id="3231893"/>
    <lineage>
        <taxon>Bacteria</taxon>
        <taxon>Bacillati</taxon>
        <taxon>Actinomycetota</taxon>
        <taxon>Actinomycetes</taxon>
        <taxon>Propionibacteriales</taxon>
        <taxon>Nocardioidaceae</taxon>
        <taxon>Nocardioides</taxon>
    </lineage>
</organism>
<reference evidence="3 4" key="1">
    <citation type="submission" date="2023-08" db="EMBL/GenBank/DDBJ databases">
        <title>Nocardioides seae sp. nov., a bacterium isolated from a soil.</title>
        <authorList>
            <person name="Wang X."/>
        </authorList>
    </citation>
    <scope>NUCLEOTIDE SEQUENCE [LARGE SCALE GENOMIC DNA]</scope>
    <source>
        <strain evidence="3 4">YZH12</strain>
    </source>
</reference>
<evidence type="ECO:0000256" key="1">
    <source>
        <dbReference type="SAM" id="Phobius"/>
    </source>
</evidence>
<keyword evidence="1" id="KW-0812">Transmembrane</keyword>
<accession>A0ABU3PZZ4</accession>
<feature type="signal peptide" evidence="2">
    <location>
        <begin position="1"/>
        <end position="23"/>
    </location>
</feature>
<keyword evidence="4" id="KW-1185">Reference proteome</keyword>
<dbReference type="EMBL" id="JAVYII010000008">
    <property type="protein sequence ID" value="MDT9594838.1"/>
    <property type="molecule type" value="Genomic_DNA"/>
</dbReference>
<keyword evidence="1" id="KW-1133">Transmembrane helix</keyword>
<name>A0ABU3PZZ4_9ACTN</name>
<dbReference type="Proteomes" id="UP001268542">
    <property type="component" value="Unassembled WGS sequence"/>
</dbReference>
<keyword evidence="2" id="KW-0732">Signal</keyword>
<proteinExistence type="predicted"/>
<keyword evidence="1" id="KW-0472">Membrane</keyword>
<evidence type="ECO:0000256" key="2">
    <source>
        <dbReference type="SAM" id="SignalP"/>
    </source>
</evidence>
<protein>
    <submittedName>
        <fullName evidence="3">Uncharacterized protein</fullName>
    </submittedName>
</protein>